<proteinExistence type="predicted"/>
<evidence type="ECO:0000313" key="2">
    <source>
        <dbReference type="Proteomes" id="UP000075884"/>
    </source>
</evidence>
<sequence>RRFPRYFFQSHQRTAPICTGTQFRTRPESTRQQCALVRARSCYFMYIYETSGARFRPT</sequence>
<protein>
    <submittedName>
        <fullName evidence="1">Uncharacterized protein</fullName>
    </submittedName>
</protein>
<dbReference type="AlphaFoldDB" id="A0A182NXJ3"/>
<accession>A0A182NXJ3</accession>
<dbReference type="VEuPathDB" id="VectorBase:ADIR014570"/>
<keyword evidence="2" id="KW-1185">Reference proteome</keyword>
<evidence type="ECO:0000313" key="1">
    <source>
        <dbReference type="EnsemblMetazoa" id="ADIR014570-PA"/>
    </source>
</evidence>
<name>A0A182NXJ3_9DIPT</name>
<reference evidence="2" key="1">
    <citation type="submission" date="2013-03" db="EMBL/GenBank/DDBJ databases">
        <title>The Genome Sequence of Anopheles dirus WRAIR2.</title>
        <authorList>
            <consortium name="The Broad Institute Genomics Platform"/>
            <person name="Neafsey D.E."/>
            <person name="Walton C."/>
            <person name="Walker B."/>
            <person name="Young S.K."/>
            <person name="Zeng Q."/>
            <person name="Gargeya S."/>
            <person name="Fitzgerald M."/>
            <person name="Haas B."/>
            <person name="Abouelleil A."/>
            <person name="Allen A.W."/>
            <person name="Alvarado L."/>
            <person name="Arachchi H.M."/>
            <person name="Berlin A.M."/>
            <person name="Chapman S.B."/>
            <person name="Gainer-Dewar J."/>
            <person name="Goldberg J."/>
            <person name="Griggs A."/>
            <person name="Gujja S."/>
            <person name="Hansen M."/>
            <person name="Howarth C."/>
            <person name="Imamovic A."/>
            <person name="Ireland A."/>
            <person name="Larimer J."/>
            <person name="McCowan C."/>
            <person name="Murphy C."/>
            <person name="Pearson M."/>
            <person name="Poon T.W."/>
            <person name="Priest M."/>
            <person name="Roberts A."/>
            <person name="Saif S."/>
            <person name="Shea T."/>
            <person name="Sisk P."/>
            <person name="Sykes S."/>
            <person name="Wortman J."/>
            <person name="Nusbaum C."/>
            <person name="Birren B."/>
        </authorList>
    </citation>
    <scope>NUCLEOTIDE SEQUENCE [LARGE SCALE GENOMIC DNA]</scope>
    <source>
        <strain evidence="2">WRAIR2</strain>
    </source>
</reference>
<dbReference type="EnsemblMetazoa" id="ADIR014570-RA">
    <property type="protein sequence ID" value="ADIR014570-PA"/>
    <property type="gene ID" value="ADIR014570"/>
</dbReference>
<organism evidence="1 2">
    <name type="scientific">Anopheles dirus</name>
    <dbReference type="NCBI Taxonomy" id="7168"/>
    <lineage>
        <taxon>Eukaryota</taxon>
        <taxon>Metazoa</taxon>
        <taxon>Ecdysozoa</taxon>
        <taxon>Arthropoda</taxon>
        <taxon>Hexapoda</taxon>
        <taxon>Insecta</taxon>
        <taxon>Pterygota</taxon>
        <taxon>Neoptera</taxon>
        <taxon>Endopterygota</taxon>
        <taxon>Diptera</taxon>
        <taxon>Nematocera</taxon>
        <taxon>Culicoidea</taxon>
        <taxon>Culicidae</taxon>
        <taxon>Anophelinae</taxon>
        <taxon>Anopheles</taxon>
    </lineage>
</organism>
<dbReference type="Proteomes" id="UP000075884">
    <property type="component" value="Unassembled WGS sequence"/>
</dbReference>
<reference evidence="1" key="2">
    <citation type="submission" date="2020-05" db="UniProtKB">
        <authorList>
            <consortium name="EnsemblMetazoa"/>
        </authorList>
    </citation>
    <scope>IDENTIFICATION</scope>
    <source>
        <strain evidence="1">WRAIR2</strain>
    </source>
</reference>